<evidence type="ECO:0000313" key="2">
    <source>
        <dbReference type="EMBL" id="PQV65130.1"/>
    </source>
</evidence>
<comment type="caution">
    <text evidence="2">The sequence shown here is derived from an EMBL/GenBank/DDBJ whole genome shotgun (WGS) entry which is preliminary data.</text>
</comment>
<proteinExistence type="predicted"/>
<dbReference type="NCBIfam" id="NF047646">
    <property type="entry name" value="REP_Tyr_transpos"/>
    <property type="match status" value="1"/>
</dbReference>
<dbReference type="GO" id="GO:0004803">
    <property type="term" value="F:transposase activity"/>
    <property type="evidence" value="ECO:0007669"/>
    <property type="project" value="InterPro"/>
</dbReference>
<dbReference type="Pfam" id="PF01797">
    <property type="entry name" value="Y1_Tnp"/>
    <property type="match status" value="1"/>
</dbReference>
<dbReference type="InterPro" id="IPR002686">
    <property type="entry name" value="Transposase_17"/>
</dbReference>
<dbReference type="AlphaFoldDB" id="A0A2S8SWG2"/>
<dbReference type="Gene3D" id="3.30.70.1290">
    <property type="entry name" value="Transposase IS200-like"/>
    <property type="match status" value="1"/>
</dbReference>
<sequence>MKRLNSPDGQGVLHFVTLKVRDRKTPFRRAEYARMICELLRFECDRHPATLVAFVVMPDHIHALLGPSDGELTRFLQRFKPNATRNLDALALQMERQRDRDWLSEKGPRELWQDGKYSLPIYSPEWIREKIDYIHSNPIRKGLVDDASAYPWSSYGAYCPESLHVPPVAVDLVK</sequence>
<dbReference type="InterPro" id="IPR052715">
    <property type="entry name" value="RAYT_transposase"/>
</dbReference>
<dbReference type="InParanoid" id="A0A2S8SWG2"/>
<feature type="domain" description="Transposase IS200-like" evidence="1">
    <location>
        <begin position="9"/>
        <end position="137"/>
    </location>
</feature>
<evidence type="ECO:0000313" key="3">
    <source>
        <dbReference type="Proteomes" id="UP000237684"/>
    </source>
</evidence>
<dbReference type="Proteomes" id="UP000237684">
    <property type="component" value="Unassembled WGS sequence"/>
</dbReference>
<protein>
    <submittedName>
        <fullName evidence="2">Putative transposase</fullName>
    </submittedName>
</protein>
<dbReference type="OrthoDB" id="9788881at2"/>
<evidence type="ECO:0000259" key="1">
    <source>
        <dbReference type="SMART" id="SM01321"/>
    </source>
</evidence>
<keyword evidence="3" id="KW-1185">Reference proteome</keyword>
<organism evidence="2 3">
    <name type="scientific">Abditibacterium utsteinense</name>
    <dbReference type="NCBI Taxonomy" id="1960156"/>
    <lineage>
        <taxon>Bacteria</taxon>
        <taxon>Pseudomonadati</taxon>
        <taxon>Abditibacteriota</taxon>
        <taxon>Abditibacteriia</taxon>
        <taxon>Abditibacteriales</taxon>
        <taxon>Abditibacteriaceae</taxon>
        <taxon>Abditibacterium</taxon>
    </lineage>
</organism>
<dbReference type="GO" id="GO:0043565">
    <property type="term" value="F:sequence-specific DNA binding"/>
    <property type="evidence" value="ECO:0007669"/>
    <property type="project" value="TreeGrafter"/>
</dbReference>
<name>A0A2S8SWG2_9BACT</name>
<reference evidence="2 3" key="1">
    <citation type="journal article" date="2018" name="Syst. Appl. Microbiol.">
        <title>Abditibacterium utsteinense sp. nov., the first cultivated member of candidate phylum FBP, isolated from ice-free Antarctic soil samples.</title>
        <authorList>
            <person name="Tahon G."/>
            <person name="Tytgat B."/>
            <person name="Lebbe L."/>
            <person name="Carlier A."/>
            <person name="Willems A."/>
        </authorList>
    </citation>
    <scope>NUCLEOTIDE SEQUENCE [LARGE SCALE GENOMIC DNA]</scope>
    <source>
        <strain evidence="2 3">LMG 29911</strain>
    </source>
</reference>
<accession>A0A2S8SWG2</accession>
<dbReference type="RefSeq" id="WP_105482445.1">
    <property type="nucleotide sequence ID" value="NZ_NIGF01000002.1"/>
</dbReference>
<dbReference type="SMART" id="SM01321">
    <property type="entry name" value="Y1_Tnp"/>
    <property type="match status" value="1"/>
</dbReference>
<dbReference type="PANTHER" id="PTHR36966:SF1">
    <property type="entry name" value="REP-ASSOCIATED TYROSINE TRANSPOSASE"/>
    <property type="match status" value="1"/>
</dbReference>
<dbReference type="PANTHER" id="PTHR36966">
    <property type="entry name" value="REP-ASSOCIATED TYROSINE TRANSPOSASE"/>
    <property type="match status" value="1"/>
</dbReference>
<dbReference type="InterPro" id="IPR036515">
    <property type="entry name" value="Transposase_17_sf"/>
</dbReference>
<dbReference type="GO" id="GO:0006313">
    <property type="term" value="P:DNA transposition"/>
    <property type="evidence" value="ECO:0007669"/>
    <property type="project" value="InterPro"/>
</dbReference>
<gene>
    <name evidence="2" type="ORF">B1R32_102137</name>
</gene>
<dbReference type="SUPFAM" id="SSF143422">
    <property type="entry name" value="Transposase IS200-like"/>
    <property type="match status" value="1"/>
</dbReference>
<dbReference type="EMBL" id="NIGF01000002">
    <property type="protein sequence ID" value="PQV65130.1"/>
    <property type="molecule type" value="Genomic_DNA"/>
</dbReference>